<sequence length="547" mass="61915">MSPSKYLFVNKTSTSNSLSHSNKGERVQIHSHVQRERHYKRLVEGSSRAARSPLLDSRLLPIRSKYSPPNEHDDLPCNTSSQANPILNDVLPQTQAQHDGNLPLRLSPDHQAWTTLPSTVSTQSCQEIPVFPTSAQNIIDPFDASCIRVDEHAHILLQYFLRIHHPNIWHLEKVVRTDKTYDFRYDAISVIQGCLHDKYNMYTLLASMASYMKYVDGMYFAGDGDYYVHLALQASRAHLKRQRPVTERMVYNIFQLGCAEWYRNNPDAAYVHLLVAKKMTDTLGGLRMLDPPVAELLLTGDAYVSAERQVKPQWSYAEFEEEADHPMNIYAVQQLQLLLSGHGSSAAGLLLSSHREVVPTDLRWAILDLAVVLGLLQSNYTPSSASFNANKPPPELLHWLHIRTLAIRHRLLSMDLPDPRSHGIRTTLVLFVFMCFTVAGRKRSMKIVAPNLQNHMLSICNDQWRGHEDIQTWIWIVGALASADGSTARIFFVTNLSKSAIIMVELNADAIEAALIGLSTRFFYLDSAQQDSMARLAREVYQTSIQT</sequence>
<dbReference type="RefSeq" id="XP_016228302.1">
    <property type="nucleotide sequence ID" value="XM_016364653.1"/>
</dbReference>
<evidence type="ECO:0000256" key="1">
    <source>
        <dbReference type="SAM" id="MobiDB-lite"/>
    </source>
</evidence>
<feature type="compositionally biased region" description="Polar residues" evidence="1">
    <location>
        <begin position="10"/>
        <end position="21"/>
    </location>
</feature>
<dbReference type="OrthoDB" id="4137828at2759"/>
<dbReference type="PANTHER" id="PTHR37540">
    <property type="entry name" value="TRANSCRIPTION FACTOR (ACR-2), PUTATIVE-RELATED-RELATED"/>
    <property type="match status" value="1"/>
</dbReference>
<proteinExistence type="predicted"/>
<evidence type="ECO:0000313" key="3">
    <source>
        <dbReference type="Proteomes" id="UP000054302"/>
    </source>
</evidence>
<dbReference type="STRING" id="212818.A0A0D2ACP7"/>
<dbReference type="PANTHER" id="PTHR37540:SF5">
    <property type="entry name" value="TRANSCRIPTION FACTOR DOMAIN-CONTAINING PROTEIN"/>
    <property type="match status" value="1"/>
</dbReference>
<feature type="region of interest" description="Disordered" evidence="1">
    <location>
        <begin position="1"/>
        <end position="37"/>
    </location>
</feature>
<dbReference type="AlphaFoldDB" id="A0A0D2ACP7"/>
<dbReference type="GeneID" id="27318399"/>
<accession>A0A0D2ACP7</accession>
<protein>
    <recommendedName>
        <fullName evidence="4">Transcription factor domain-containing protein</fullName>
    </recommendedName>
</protein>
<evidence type="ECO:0000313" key="2">
    <source>
        <dbReference type="EMBL" id="KIV96728.1"/>
    </source>
</evidence>
<dbReference type="Proteomes" id="UP000054302">
    <property type="component" value="Unassembled WGS sequence"/>
</dbReference>
<dbReference type="VEuPathDB" id="FungiDB:PV10_00554"/>
<dbReference type="HOGENOM" id="CLU_028343_1_0_1"/>
<keyword evidence="3" id="KW-1185">Reference proteome</keyword>
<name>A0A0D2ACP7_EXOME</name>
<feature type="compositionally biased region" description="Basic and acidic residues" evidence="1">
    <location>
        <begin position="22"/>
        <end position="36"/>
    </location>
</feature>
<organism evidence="2 3">
    <name type="scientific">Exophiala mesophila</name>
    <name type="common">Black yeast-like fungus</name>
    <dbReference type="NCBI Taxonomy" id="212818"/>
    <lineage>
        <taxon>Eukaryota</taxon>
        <taxon>Fungi</taxon>
        <taxon>Dikarya</taxon>
        <taxon>Ascomycota</taxon>
        <taxon>Pezizomycotina</taxon>
        <taxon>Eurotiomycetes</taxon>
        <taxon>Chaetothyriomycetidae</taxon>
        <taxon>Chaetothyriales</taxon>
        <taxon>Herpotrichiellaceae</taxon>
        <taxon>Exophiala</taxon>
    </lineage>
</organism>
<evidence type="ECO:0008006" key="4">
    <source>
        <dbReference type="Google" id="ProtNLM"/>
    </source>
</evidence>
<gene>
    <name evidence="2" type="ORF">PV10_00554</name>
</gene>
<dbReference type="EMBL" id="KN847520">
    <property type="protein sequence ID" value="KIV96728.1"/>
    <property type="molecule type" value="Genomic_DNA"/>
</dbReference>
<reference evidence="2 3" key="1">
    <citation type="submission" date="2015-01" db="EMBL/GenBank/DDBJ databases">
        <title>The Genome Sequence of Exophiala mesophila CBS40295.</title>
        <authorList>
            <consortium name="The Broad Institute Genomics Platform"/>
            <person name="Cuomo C."/>
            <person name="de Hoog S."/>
            <person name="Gorbushina A."/>
            <person name="Stielow B."/>
            <person name="Teixiera M."/>
            <person name="Abouelleil A."/>
            <person name="Chapman S.B."/>
            <person name="Priest M."/>
            <person name="Young S.K."/>
            <person name="Wortman J."/>
            <person name="Nusbaum C."/>
            <person name="Birren B."/>
        </authorList>
    </citation>
    <scope>NUCLEOTIDE SEQUENCE [LARGE SCALE GENOMIC DNA]</scope>
    <source>
        <strain evidence="2 3">CBS 40295</strain>
    </source>
</reference>